<reference evidence="2 3" key="1">
    <citation type="submission" date="2021-06" db="EMBL/GenBank/DDBJ databases">
        <title>Caerostris darwini draft genome.</title>
        <authorList>
            <person name="Kono N."/>
            <person name="Arakawa K."/>
        </authorList>
    </citation>
    <scope>NUCLEOTIDE SEQUENCE [LARGE SCALE GENOMIC DNA]</scope>
</reference>
<dbReference type="PRINTS" id="PR00373">
    <property type="entry name" value="GLYCHORMONER"/>
</dbReference>
<comment type="caution">
    <text evidence="2">The sequence shown here is derived from an EMBL/GenBank/DDBJ whole genome shotgun (WGS) entry which is preliminary data.</text>
</comment>
<dbReference type="SUPFAM" id="SSF81321">
    <property type="entry name" value="Family A G protein-coupled receptor-like"/>
    <property type="match status" value="1"/>
</dbReference>
<name>A0AAV4WJU4_9ARAC</name>
<proteinExistence type="predicted"/>
<keyword evidence="1" id="KW-0472">Membrane</keyword>
<dbReference type="InterPro" id="IPR002131">
    <property type="entry name" value="Gphrmn_rcpt_fam"/>
</dbReference>
<dbReference type="Gene3D" id="1.20.1070.10">
    <property type="entry name" value="Rhodopsin 7-helix transmembrane proteins"/>
    <property type="match status" value="1"/>
</dbReference>
<feature type="transmembrane region" description="Helical" evidence="1">
    <location>
        <begin position="52"/>
        <end position="72"/>
    </location>
</feature>
<dbReference type="PANTHER" id="PTHR24372">
    <property type="entry name" value="GLYCOPROTEIN HORMONE RECEPTOR"/>
    <property type="match status" value="1"/>
</dbReference>
<keyword evidence="2" id="KW-0675">Receptor</keyword>
<accession>A0AAV4WJU4</accession>
<dbReference type="Proteomes" id="UP001054837">
    <property type="component" value="Unassembled WGS sequence"/>
</dbReference>
<keyword evidence="3" id="KW-1185">Reference proteome</keyword>
<protein>
    <submittedName>
        <fullName evidence="2">Thyrotropin receptor</fullName>
    </submittedName>
</protein>
<dbReference type="GO" id="GO:0008528">
    <property type="term" value="F:G protein-coupled peptide receptor activity"/>
    <property type="evidence" value="ECO:0007669"/>
    <property type="project" value="TreeGrafter"/>
</dbReference>
<dbReference type="GO" id="GO:0016500">
    <property type="term" value="F:protein-hormone receptor activity"/>
    <property type="evidence" value="ECO:0007669"/>
    <property type="project" value="InterPro"/>
</dbReference>
<evidence type="ECO:0000256" key="1">
    <source>
        <dbReference type="SAM" id="Phobius"/>
    </source>
</evidence>
<feature type="transmembrane region" description="Helical" evidence="1">
    <location>
        <begin position="21"/>
        <end position="46"/>
    </location>
</feature>
<dbReference type="EMBL" id="BPLQ01014785">
    <property type="protein sequence ID" value="GIY83151.1"/>
    <property type="molecule type" value="Genomic_DNA"/>
</dbReference>
<sequence>MIETKAVRSDLSVAKRMAMLVFTDFACWAPIAFFGLTVIVGLPQIGVTNSKILLVFFYLLNSCSNLFLYAILPNSTGGMIWL</sequence>
<keyword evidence="1" id="KW-0812">Transmembrane</keyword>
<dbReference type="AlphaFoldDB" id="A0AAV4WJU4"/>
<organism evidence="2 3">
    <name type="scientific">Caerostris darwini</name>
    <dbReference type="NCBI Taxonomy" id="1538125"/>
    <lineage>
        <taxon>Eukaryota</taxon>
        <taxon>Metazoa</taxon>
        <taxon>Ecdysozoa</taxon>
        <taxon>Arthropoda</taxon>
        <taxon>Chelicerata</taxon>
        <taxon>Arachnida</taxon>
        <taxon>Araneae</taxon>
        <taxon>Araneomorphae</taxon>
        <taxon>Entelegynae</taxon>
        <taxon>Araneoidea</taxon>
        <taxon>Araneidae</taxon>
        <taxon>Caerostris</taxon>
    </lineage>
</organism>
<keyword evidence="1" id="KW-1133">Transmembrane helix</keyword>
<dbReference type="GO" id="GO:0005886">
    <property type="term" value="C:plasma membrane"/>
    <property type="evidence" value="ECO:0007669"/>
    <property type="project" value="TreeGrafter"/>
</dbReference>
<dbReference type="PANTHER" id="PTHR24372:SF74">
    <property type="entry name" value="LP13728P"/>
    <property type="match status" value="1"/>
</dbReference>
<dbReference type="GO" id="GO:0007189">
    <property type="term" value="P:adenylate cyclase-activating G protein-coupled receptor signaling pathway"/>
    <property type="evidence" value="ECO:0007669"/>
    <property type="project" value="TreeGrafter"/>
</dbReference>
<dbReference type="GO" id="GO:0009755">
    <property type="term" value="P:hormone-mediated signaling pathway"/>
    <property type="evidence" value="ECO:0007669"/>
    <property type="project" value="TreeGrafter"/>
</dbReference>
<evidence type="ECO:0000313" key="2">
    <source>
        <dbReference type="EMBL" id="GIY83151.1"/>
    </source>
</evidence>
<gene>
    <name evidence="2" type="primary">TSHR_0</name>
    <name evidence="2" type="ORF">CDAR_513981</name>
</gene>
<evidence type="ECO:0000313" key="3">
    <source>
        <dbReference type="Proteomes" id="UP001054837"/>
    </source>
</evidence>